<name>A0AA36HSY2_9DINO</name>
<dbReference type="Proteomes" id="UP001178507">
    <property type="component" value="Unassembled WGS sequence"/>
</dbReference>
<protein>
    <submittedName>
        <fullName evidence="1">Uncharacterized protein</fullName>
    </submittedName>
</protein>
<sequence>MHFITGKAPIWDGSLAQQLSVCLVQTVQDEDRQRLELRRRHARDCALEGMAAFKAGERHTAAPAFEACVCWTLLTYCWGDQQLSTSLYNYGSSTASTEPLLAKKYLELAIQSAQDEAQKVKYRRKLQEVAELWAGTRGCQSPSAVQPSWGTEGTIVEVQELAAEMEAVAAKLRSLEVQMQAGEVLAPQEVTTKEQCQEWIWKRLGINNPWRGMQ</sequence>
<keyword evidence="2" id="KW-1185">Reference proteome</keyword>
<accession>A0AA36HSY2</accession>
<evidence type="ECO:0000313" key="1">
    <source>
        <dbReference type="EMBL" id="CAJ1373638.1"/>
    </source>
</evidence>
<dbReference type="AlphaFoldDB" id="A0AA36HSY2"/>
<organism evidence="1 2">
    <name type="scientific">Effrenium voratum</name>
    <dbReference type="NCBI Taxonomy" id="2562239"/>
    <lineage>
        <taxon>Eukaryota</taxon>
        <taxon>Sar</taxon>
        <taxon>Alveolata</taxon>
        <taxon>Dinophyceae</taxon>
        <taxon>Suessiales</taxon>
        <taxon>Symbiodiniaceae</taxon>
        <taxon>Effrenium</taxon>
    </lineage>
</organism>
<gene>
    <name evidence="1" type="ORF">EVOR1521_LOCUS3396</name>
</gene>
<reference evidence="1" key="1">
    <citation type="submission" date="2023-08" db="EMBL/GenBank/DDBJ databases">
        <authorList>
            <person name="Chen Y."/>
            <person name="Shah S."/>
            <person name="Dougan E. K."/>
            <person name="Thang M."/>
            <person name="Chan C."/>
        </authorList>
    </citation>
    <scope>NUCLEOTIDE SEQUENCE</scope>
</reference>
<comment type="caution">
    <text evidence="1">The sequence shown here is derived from an EMBL/GenBank/DDBJ whole genome shotgun (WGS) entry which is preliminary data.</text>
</comment>
<dbReference type="EMBL" id="CAUJNA010000205">
    <property type="protein sequence ID" value="CAJ1373638.1"/>
    <property type="molecule type" value="Genomic_DNA"/>
</dbReference>
<evidence type="ECO:0000313" key="2">
    <source>
        <dbReference type="Proteomes" id="UP001178507"/>
    </source>
</evidence>
<proteinExistence type="predicted"/>